<dbReference type="Proteomes" id="UP001596122">
    <property type="component" value="Unassembled WGS sequence"/>
</dbReference>
<feature type="transmembrane region" description="Helical" evidence="1">
    <location>
        <begin position="20"/>
        <end position="41"/>
    </location>
</feature>
<evidence type="ECO:0000313" key="3">
    <source>
        <dbReference type="Proteomes" id="UP001596122"/>
    </source>
</evidence>
<keyword evidence="3" id="KW-1185">Reference proteome</keyword>
<evidence type="ECO:0000256" key="1">
    <source>
        <dbReference type="SAM" id="Phobius"/>
    </source>
</evidence>
<organism evidence="2 3">
    <name type="scientific">Aquipuribacter nitratireducens</name>
    <dbReference type="NCBI Taxonomy" id="650104"/>
    <lineage>
        <taxon>Bacteria</taxon>
        <taxon>Bacillati</taxon>
        <taxon>Actinomycetota</taxon>
        <taxon>Actinomycetes</taxon>
        <taxon>Micrococcales</taxon>
        <taxon>Intrasporangiaceae</taxon>
        <taxon>Aquipuribacter</taxon>
    </lineage>
</organism>
<feature type="transmembrane region" description="Helical" evidence="1">
    <location>
        <begin position="91"/>
        <end position="110"/>
    </location>
</feature>
<dbReference type="EMBL" id="JBHSLD010000007">
    <property type="protein sequence ID" value="MFC5380950.1"/>
    <property type="molecule type" value="Genomic_DNA"/>
</dbReference>
<gene>
    <name evidence="2" type="ORF">ACFPJ6_09115</name>
</gene>
<protein>
    <submittedName>
        <fullName evidence="2">DUF6992 family protein</fullName>
    </submittedName>
</protein>
<keyword evidence="1" id="KW-0812">Transmembrane</keyword>
<keyword evidence="1" id="KW-0472">Membrane</keyword>
<accession>A0ABW0GM06</accession>
<dbReference type="Pfam" id="PF22503">
    <property type="entry name" value="DUF6992"/>
    <property type="match status" value="1"/>
</dbReference>
<reference evidence="3" key="1">
    <citation type="journal article" date="2019" name="Int. J. Syst. Evol. Microbiol.">
        <title>The Global Catalogue of Microorganisms (GCM) 10K type strain sequencing project: providing services to taxonomists for standard genome sequencing and annotation.</title>
        <authorList>
            <consortium name="The Broad Institute Genomics Platform"/>
            <consortium name="The Broad Institute Genome Sequencing Center for Infectious Disease"/>
            <person name="Wu L."/>
            <person name="Ma J."/>
        </authorList>
    </citation>
    <scope>NUCLEOTIDE SEQUENCE [LARGE SCALE GENOMIC DNA]</scope>
    <source>
        <strain evidence="3">CCUG 43114</strain>
    </source>
</reference>
<name>A0ABW0GM06_9MICO</name>
<proteinExistence type="predicted"/>
<dbReference type="InterPro" id="IPR054261">
    <property type="entry name" value="DUF6992"/>
</dbReference>
<sequence length="148" mass="15025">MVAPAAGAAAASRLLAVRRGVALALTTWSSASLGAAGLLAVLGRRRPRLRGAARQTAAWGAVDLAIAVAAHRGAEAPVEDPVEATRALRRLLLLNAGLDVGYVAAGLLLARRGRVRGRDVVGDGAAVVVQGAFLLALDTVAASRLRLP</sequence>
<dbReference type="RefSeq" id="WP_340270814.1">
    <property type="nucleotide sequence ID" value="NZ_JBBEOG010000008.1"/>
</dbReference>
<keyword evidence="1" id="KW-1133">Transmembrane helix</keyword>
<comment type="caution">
    <text evidence="2">The sequence shown here is derived from an EMBL/GenBank/DDBJ whole genome shotgun (WGS) entry which is preliminary data.</text>
</comment>
<evidence type="ECO:0000313" key="2">
    <source>
        <dbReference type="EMBL" id="MFC5380950.1"/>
    </source>
</evidence>